<evidence type="ECO:0000313" key="3">
    <source>
        <dbReference type="Proteomes" id="UP001064971"/>
    </source>
</evidence>
<reference evidence="2" key="1">
    <citation type="submission" date="2022-07" db="EMBL/GenBank/DDBJ databases">
        <title>Complete Genome Sequence of the Radioresistant Bacterium Deinococcus aetherius ST0316, Isolated from the Air Dust collected in Lower Stratosphere above Japan.</title>
        <authorList>
            <person name="Satoh K."/>
            <person name="Hagiwara K."/>
            <person name="Katsumata K."/>
            <person name="Kubo A."/>
            <person name="Yokobori S."/>
            <person name="Yamagishi A."/>
            <person name="Oono Y."/>
            <person name="Narumi I."/>
        </authorList>
    </citation>
    <scope>NUCLEOTIDE SEQUENCE</scope>
    <source>
        <strain evidence="2">ST0316</strain>
    </source>
</reference>
<feature type="transmembrane region" description="Helical" evidence="1">
    <location>
        <begin position="43"/>
        <end position="62"/>
    </location>
</feature>
<protein>
    <submittedName>
        <fullName evidence="2">Uncharacterized protein</fullName>
    </submittedName>
</protein>
<keyword evidence="1" id="KW-0812">Transmembrane</keyword>
<dbReference type="Proteomes" id="UP001064971">
    <property type="component" value="Chromosome"/>
</dbReference>
<name>A0ABN6RII6_9DEIO</name>
<evidence type="ECO:0000313" key="2">
    <source>
        <dbReference type="EMBL" id="BDP43172.1"/>
    </source>
</evidence>
<sequence>MALIVVGIGHEEEVGGGEGEAVGHEAVADGSGERAVQGEAVDVVAGLLALAAVALVGLVEAVSGIGKTTGCRPGSGSRRWGC</sequence>
<proteinExistence type="predicted"/>
<organism evidence="2 3">
    <name type="scientific">Deinococcus aetherius</name>
    <dbReference type="NCBI Taxonomy" id="200252"/>
    <lineage>
        <taxon>Bacteria</taxon>
        <taxon>Thermotogati</taxon>
        <taxon>Deinococcota</taxon>
        <taxon>Deinococci</taxon>
        <taxon>Deinococcales</taxon>
        <taxon>Deinococcaceae</taxon>
        <taxon>Deinococcus</taxon>
    </lineage>
</organism>
<dbReference type="EMBL" id="AP026560">
    <property type="protein sequence ID" value="BDP43172.1"/>
    <property type="molecule type" value="Genomic_DNA"/>
</dbReference>
<keyword evidence="3" id="KW-1185">Reference proteome</keyword>
<keyword evidence="1" id="KW-1133">Transmembrane helix</keyword>
<evidence type="ECO:0000256" key="1">
    <source>
        <dbReference type="SAM" id="Phobius"/>
    </source>
</evidence>
<gene>
    <name evidence="2" type="ORF">DAETH_31410</name>
</gene>
<keyword evidence="1" id="KW-0472">Membrane</keyword>
<accession>A0ABN6RII6</accession>